<evidence type="ECO:0000313" key="1">
    <source>
        <dbReference type="EMBL" id="CCU82914.1"/>
    </source>
</evidence>
<evidence type="ECO:0000313" key="2">
    <source>
        <dbReference type="Proteomes" id="UP000015441"/>
    </source>
</evidence>
<dbReference type="EMBL" id="CAUH01007178">
    <property type="protein sequence ID" value="CCU82914.1"/>
    <property type="molecule type" value="Genomic_DNA"/>
</dbReference>
<dbReference type="HOGENOM" id="CLU_2026318_0_0_1"/>
<reference evidence="1 2" key="1">
    <citation type="journal article" date="2010" name="Science">
        <title>Genome expansion and gene loss in powdery mildew fungi reveal tradeoffs in extreme parasitism.</title>
        <authorList>
            <person name="Spanu P.D."/>
            <person name="Abbott J.C."/>
            <person name="Amselem J."/>
            <person name="Burgis T.A."/>
            <person name="Soanes D.M."/>
            <person name="Stueber K."/>
            <person name="Ver Loren van Themaat E."/>
            <person name="Brown J.K.M."/>
            <person name="Butcher S.A."/>
            <person name="Gurr S.J."/>
            <person name="Lebrun M.-H."/>
            <person name="Ridout C.J."/>
            <person name="Schulze-Lefert P."/>
            <person name="Talbot N.J."/>
            <person name="Ahmadinejad N."/>
            <person name="Ametz C."/>
            <person name="Barton G.R."/>
            <person name="Benjdia M."/>
            <person name="Bidzinski P."/>
            <person name="Bindschedler L.V."/>
            <person name="Both M."/>
            <person name="Brewer M.T."/>
            <person name="Cadle-Davidson L."/>
            <person name="Cadle-Davidson M.M."/>
            <person name="Collemare J."/>
            <person name="Cramer R."/>
            <person name="Frenkel O."/>
            <person name="Godfrey D."/>
            <person name="Harriman J."/>
            <person name="Hoede C."/>
            <person name="King B.C."/>
            <person name="Klages S."/>
            <person name="Kleemann J."/>
            <person name="Knoll D."/>
            <person name="Koti P.S."/>
            <person name="Kreplak J."/>
            <person name="Lopez-Ruiz F.J."/>
            <person name="Lu X."/>
            <person name="Maekawa T."/>
            <person name="Mahanil S."/>
            <person name="Micali C."/>
            <person name="Milgroom M.G."/>
            <person name="Montana G."/>
            <person name="Noir S."/>
            <person name="O'Connell R.J."/>
            <person name="Oberhaensli S."/>
            <person name="Parlange F."/>
            <person name="Pedersen C."/>
            <person name="Quesneville H."/>
            <person name="Reinhardt R."/>
            <person name="Rott M."/>
            <person name="Sacristan S."/>
            <person name="Schmidt S.M."/>
            <person name="Schoen M."/>
            <person name="Skamnioti P."/>
            <person name="Sommer H."/>
            <person name="Stephens A."/>
            <person name="Takahara H."/>
            <person name="Thordal-Christensen H."/>
            <person name="Vigouroux M."/>
            <person name="Wessling R."/>
            <person name="Wicker T."/>
            <person name="Panstruga R."/>
        </authorList>
    </citation>
    <scope>NUCLEOTIDE SEQUENCE [LARGE SCALE GENOMIC DNA]</scope>
    <source>
        <strain evidence="1">DH14</strain>
    </source>
</reference>
<protein>
    <submittedName>
        <fullName evidence="1">Putative Bgh-specific protein</fullName>
    </submittedName>
</protein>
<keyword evidence="2" id="KW-1185">Reference proteome</keyword>
<comment type="caution">
    <text evidence="1">The sequence shown here is derived from an EMBL/GenBank/DDBJ whole genome shotgun (WGS) entry which is preliminary data.</text>
</comment>
<organism evidence="1 2">
    <name type="scientific">Blumeria graminis f. sp. hordei (strain DH14)</name>
    <name type="common">Barley powdery mildew</name>
    <name type="synonym">Oidium monilioides f. sp. hordei</name>
    <dbReference type="NCBI Taxonomy" id="546991"/>
    <lineage>
        <taxon>Eukaryota</taxon>
        <taxon>Fungi</taxon>
        <taxon>Dikarya</taxon>
        <taxon>Ascomycota</taxon>
        <taxon>Pezizomycotina</taxon>
        <taxon>Leotiomycetes</taxon>
        <taxon>Erysiphales</taxon>
        <taxon>Erysiphaceae</taxon>
        <taxon>Blumeria</taxon>
        <taxon>Blumeria hordei</taxon>
    </lineage>
</organism>
<gene>
    <name evidence="1" type="ORF">BGHDH14_bgh00418</name>
</gene>
<sequence length="122" mass="14149">MRELVSFNDRQIAHITLVTNSFWVTRLFSTSLLAYIHSSQPHHDKNLFFLDHRLTREVHLPRTVVRNSSTQKLLWTMMCVNVSQERASCLSLSTDIQLPAAYTIIMRWPSEIICGYADGLAW</sequence>
<dbReference type="InParanoid" id="N1JJ61"/>
<accession>N1JJ61</accession>
<proteinExistence type="predicted"/>
<dbReference type="Proteomes" id="UP000015441">
    <property type="component" value="Unassembled WGS sequence"/>
</dbReference>
<dbReference type="OrthoDB" id="10318116at2759"/>
<name>N1JJ61_BLUG1</name>
<dbReference type="AlphaFoldDB" id="N1JJ61"/>